<keyword evidence="1" id="KW-0678">Repressor</keyword>
<dbReference type="PANTHER" id="PTHR30146:SF95">
    <property type="entry name" value="RIBOSE OPERON REPRESSOR"/>
    <property type="match status" value="1"/>
</dbReference>
<dbReference type="InterPro" id="IPR046335">
    <property type="entry name" value="LacI/GalR-like_sensor"/>
</dbReference>
<dbReference type="CDD" id="cd01392">
    <property type="entry name" value="HTH_LacI"/>
    <property type="match status" value="1"/>
</dbReference>
<dbReference type="RefSeq" id="WP_209739103.1">
    <property type="nucleotide sequence ID" value="NZ_CP072611.1"/>
</dbReference>
<dbReference type="PROSITE" id="PS50932">
    <property type="entry name" value="HTH_LACI_2"/>
    <property type="match status" value="1"/>
</dbReference>
<dbReference type="SMART" id="SM00354">
    <property type="entry name" value="HTH_LACI"/>
    <property type="match status" value="1"/>
</dbReference>
<protein>
    <submittedName>
        <fullName evidence="7">LacI family DNA-binding transcriptional regulator</fullName>
    </submittedName>
</protein>
<evidence type="ECO:0000313" key="7">
    <source>
        <dbReference type="EMBL" id="MFD2238094.1"/>
    </source>
</evidence>
<dbReference type="CDD" id="cd06278">
    <property type="entry name" value="PBP1_LacI-like"/>
    <property type="match status" value="1"/>
</dbReference>
<keyword evidence="4" id="KW-0804">Transcription</keyword>
<dbReference type="InterPro" id="IPR028082">
    <property type="entry name" value="Peripla_BP_I"/>
</dbReference>
<evidence type="ECO:0000256" key="5">
    <source>
        <dbReference type="SAM" id="MobiDB-lite"/>
    </source>
</evidence>
<dbReference type="SUPFAM" id="SSF53822">
    <property type="entry name" value="Periplasmic binding protein-like I"/>
    <property type="match status" value="1"/>
</dbReference>
<dbReference type="Pfam" id="PF00356">
    <property type="entry name" value="LacI"/>
    <property type="match status" value="1"/>
</dbReference>
<proteinExistence type="predicted"/>
<evidence type="ECO:0000313" key="8">
    <source>
        <dbReference type="Proteomes" id="UP001597371"/>
    </source>
</evidence>
<evidence type="ECO:0000259" key="6">
    <source>
        <dbReference type="PROSITE" id="PS50932"/>
    </source>
</evidence>
<evidence type="ECO:0000256" key="4">
    <source>
        <dbReference type="ARBA" id="ARBA00023163"/>
    </source>
</evidence>
<accession>A0ABW5CLD1</accession>
<dbReference type="SUPFAM" id="SSF47413">
    <property type="entry name" value="lambda repressor-like DNA-binding domains"/>
    <property type="match status" value="1"/>
</dbReference>
<gene>
    <name evidence="7" type="ORF">ACFSKQ_11550</name>
</gene>
<sequence>MDRDKTKVRSFEVAELAQISRSTVSRALAGDPRISESTRARVRAAAAQLGYQPNLIARGLKNRSTGIVGVVVTDLNNPYHAQALQLLVGKLGARRLAPLVFVGDTAEGAESAIERLMSYQVDAVIALAAPFSGQIVRACRAGRKPLVLMNRHDGDEDVSVVSGDGVAAGAMAADHLIAQGARTFAYFAGDDSTSISLDRETGFAERLAENGFELSARLSSRYSHAHALDVAADLLRSGAQAIFCANDTLAFALMDAARGMTGGARRPLVVGYDNSALAGWPVYDLTSIDQNLEDMTSLTVETAHSMVAAPASPPRRHVISPHLVQRGSSINRPPKGTI</sequence>
<keyword evidence="8" id="KW-1185">Reference proteome</keyword>
<feature type="region of interest" description="Disordered" evidence="5">
    <location>
        <begin position="309"/>
        <end position="338"/>
    </location>
</feature>
<dbReference type="Pfam" id="PF13377">
    <property type="entry name" value="Peripla_BP_3"/>
    <property type="match status" value="1"/>
</dbReference>
<name>A0ABW5CLD1_9HYPH</name>
<dbReference type="GO" id="GO:0003677">
    <property type="term" value="F:DNA binding"/>
    <property type="evidence" value="ECO:0007669"/>
    <property type="project" value="UniProtKB-KW"/>
</dbReference>
<keyword evidence="2" id="KW-0805">Transcription regulation</keyword>
<dbReference type="PANTHER" id="PTHR30146">
    <property type="entry name" value="LACI-RELATED TRANSCRIPTIONAL REPRESSOR"/>
    <property type="match status" value="1"/>
</dbReference>
<comment type="caution">
    <text evidence="7">The sequence shown here is derived from an EMBL/GenBank/DDBJ whole genome shotgun (WGS) entry which is preliminary data.</text>
</comment>
<evidence type="ECO:0000256" key="1">
    <source>
        <dbReference type="ARBA" id="ARBA00022491"/>
    </source>
</evidence>
<dbReference type="EMBL" id="JBHUIJ010000013">
    <property type="protein sequence ID" value="MFD2238094.1"/>
    <property type="molecule type" value="Genomic_DNA"/>
</dbReference>
<dbReference type="InterPro" id="IPR000843">
    <property type="entry name" value="HTH_LacI"/>
</dbReference>
<evidence type="ECO:0000256" key="2">
    <source>
        <dbReference type="ARBA" id="ARBA00023015"/>
    </source>
</evidence>
<dbReference type="InterPro" id="IPR010982">
    <property type="entry name" value="Lambda_DNA-bd_dom_sf"/>
</dbReference>
<organism evidence="7 8">
    <name type="scientific">Aureimonas populi</name>
    <dbReference type="NCBI Taxonomy" id="1701758"/>
    <lineage>
        <taxon>Bacteria</taxon>
        <taxon>Pseudomonadati</taxon>
        <taxon>Pseudomonadota</taxon>
        <taxon>Alphaproteobacteria</taxon>
        <taxon>Hyphomicrobiales</taxon>
        <taxon>Aurantimonadaceae</taxon>
        <taxon>Aureimonas</taxon>
    </lineage>
</organism>
<reference evidence="8" key="1">
    <citation type="journal article" date="2019" name="Int. J. Syst. Evol. Microbiol.">
        <title>The Global Catalogue of Microorganisms (GCM) 10K type strain sequencing project: providing services to taxonomists for standard genome sequencing and annotation.</title>
        <authorList>
            <consortium name="The Broad Institute Genomics Platform"/>
            <consortium name="The Broad Institute Genome Sequencing Center for Infectious Disease"/>
            <person name="Wu L."/>
            <person name="Ma J."/>
        </authorList>
    </citation>
    <scope>NUCLEOTIDE SEQUENCE [LARGE SCALE GENOMIC DNA]</scope>
    <source>
        <strain evidence="8">ZS-35-S2</strain>
    </source>
</reference>
<dbReference type="Proteomes" id="UP001597371">
    <property type="component" value="Unassembled WGS sequence"/>
</dbReference>
<feature type="domain" description="HTH lacI-type" evidence="6">
    <location>
        <begin position="8"/>
        <end position="62"/>
    </location>
</feature>
<evidence type="ECO:0000256" key="3">
    <source>
        <dbReference type="ARBA" id="ARBA00023125"/>
    </source>
</evidence>
<dbReference type="Gene3D" id="3.40.50.2300">
    <property type="match status" value="2"/>
</dbReference>
<keyword evidence="3 7" id="KW-0238">DNA-binding</keyword>
<dbReference type="Gene3D" id="1.10.260.40">
    <property type="entry name" value="lambda repressor-like DNA-binding domains"/>
    <property type="match status" value="1"/>
</dbReference>